<evidence type="ECO:0000313" key="6">
    <source>
        <dbReference type="Proteomes" id="UP000027616"/>
    </source>
</evidence>
<dbReference type="PANTHER" id="PTHR10302">
    <property type="entry name" value="SINGLE-STRANDED DNA-BINDING PROTEIN"/>
    <property type="match status" value="1"/>
</dbReference>
<dbReference type="KEGG" id="rbc:BN938_1548"/>
<dbReference type="HOGENOM" id="CLU_078758_6_0_10"/>
<evidence type="ECO:0000313" key="5">
    <source>
        <dbReference type="EMBL" id="CDN31635.1"/>
    </source>
</evidence>
<dbReference type="PROSITE" id="PS50935">
    <property type="entry name" value="SSB"/>
    <property type="match status" value="1"/>
</dbReference>
<evidence type="ECO:0000256" key="2">
    <source>
        <dbReference type="HAMAP-Rule" id="MF_00984"/>
    </source>
</evidence>
<keyword evidence="1 2" id="KW-0238">DNA-binding</keyword>
<dbReference type="InterPro" id="IPR012340">
    <property type="entry name" value="NA-bd_OB-fold"/>
</dbReference>
<dbReference type="PIRSF" id="PIRSF002070">
    <property type="entry name" value="SSB"/>
    <property type="match status" value="1"/>
</dbReference>
<dbReference type="HAMAP" id="MF_00984">
    <property type="entry name" value="SSB"/>
    <property type="match status" value="1"/>
</dbReference>
<organism evidence="5 6">
    <name type="scientific">Mucinivorans hirudinis</name>
    <dbReference type="NCBI Taxonomy" id="1433126"/>
    <lineage>
        <taxon>Bacteria</taxon>
        <taxon>Pseudomonadati</taxon>
        <taxon>Bacteroidota</taxon>
        <taxon>Bacteroidia</taxon>
        <taxon>Bacteroidales</taxon>
        <taxon>Rikenellaceae</taxon>
        <taxon>Mucinivorans</taxon>
    </lineage>
</organism>
<dbReference type="OrthoDB" id="9809878at2"/>
<protein>
    <recommendedName>
        <fullName evidence="2 3">Single-stranded DNA-binding protein</fullName>
        <shortName evidence="2">SSB</shortName>
    </recommendedName>
</protein>
<dbReference type="CDD" id="cd04496">
    <property type="entry name" value="SSB_OBF"/>
    <property type="match status" value="1"/>
</dbReference>
<dbReference type="NCBIfam" id="TIGR00621">
    <property type="entry name" value="ssb"/>
    <property type="match status" value="1"/>
</dbReference>
<feature type="region of interest" description="Disordered" evidence="4">
    <location>
        <begin position="112"/>
        <end position="138"/>
    </location>
</feature>
<dbReference type="Gene3D" id="2.40.50.140">
    <property type="entry name" value="Nucleic acid-binding proteins"/>
    <property type="match status" value="1"/>
</dbReference>
<dbReference type="SUPFAM" id="SSF50249">
    <property type="entry name" value="Nucleic acid-binding proteins"/>
    <property type="match status" value="1"/>
</dbReference>
<dbReference type="InterPro" id="IPR000424">
    <property type="entry name" value="Primosome_PriB/ssb"/>
</dbReference>
<dbReference type="Proteomes" id="UP000027616">
    <property type="component" value="Chromosome I"/>
</dbReference>
<dbReference type="GO" id="GO:0006260">
    <property type="term" value="P:DNA replication"/>
    <property type="evidence" value="ECO:0007669"/>
    <property type="project" value="InterPro"/>
</dbReference>
<evidence type="ECO:0000256" key="3">
    <source>
        <dbReference type="PIRNR" id="PIRNR002070"/>
    </source>
</evidence>
<keyword evidence="6" id="KW-1185">Reference proteome</keyword>
<dbReference type="GO" id="GO:0009295">
    <property type="term" value="C:nucleoid"/>
    <property type="evidence" value="ECO:0007669"/>
    <property type="project" value="TreeGrafter"/>
</dbReference>
<evidence type="ECO:0000256" key="4">
    <source>
        <dbReference type="SAM" id="MobiDB-lite"/>
    </source>
</evidence>
<dbReference type="EMBL" id="HG934468">
    <property type="protein sequence ID" value="CDN31635.1"/>
    <property type="molecule type" value="Genomic_DNA"/>
</dbReference>
<comment type="subunit">
    <text evidence="2">Homotetramer.</text>
</comment>
<evidence type="ECO:0000256" key="1">
    <source>
        <dbReference type="ARBA" id="ARBA00023125"/>
    </source>
</evidence>
<comment type="caution">
    <text evidence="2">Lacks conserved residue(s) required for the propagation of feature annotation.</text>
</comment>
<gene>
    <name evidence="5" type="ORF">BN938_1548</name>
</gene>
<dbReference type="STRING" id="1433126.BN938_1548"/>
<dbReference type="GO" id="GO:0003697">
    <property type="term" value="F:single-stranded DNA binding"/>
    <property type="evidence" value="ECO:0007669"/>
    <property type="project" value="UniProtKB-UniRule"/>
</dbReference>
<dbReference type="eggNOG" id="COG0629">
    <property type="taxonomic scope" value="Bacteria"/>
</dbReference>
<dbReference type="Pfam" id="PF00436">
    <property type="entry name" value="SSB"/>
    <property type="match status" value="1"/>
</dbReference>
<name>A0A060R893_9BACT</name>
<dbReference type="InterPro" id="IPR011344">
    <property type="entry name" value="ssDNA-bd"/>
</dbReference>
<dbReference type="AlphaFoldDB" id="A0A060R893"/>
<accession>A0A060R893</accession>
<reference evidence="5 6" key="1">
    <citation type="journal article" date="2015" name="Genome Announc.">
        <title>Complete Genome Sequence of the Novel Leech Symbiont Mucinivorans hirudinis M3T.</title>
        <authorList>
            <person name="Nelson M.C."/>
            <person name="Bomar L."/>
            <person name="Graf J."/>
        </authorList>
    </citation>
    <scope>NUCLEOTIDE SEQUENCE [LARGE SCALE GENOMIC DNA]</scope>
    <source>
        <strain evidence="6">M3</strain>
    </source>
</reference>
<dbReference type="PANTHER" id="PTHR10302:SF0">
    <property type="entry name" value="SINGLE-STRANDED DNA-BINDING PROTEIN, MITOCHONDRIAL"/>
    <property type="match status" value="1"/>
</dbReference>
<dbReference type="PATRIC" id="fig|1433126.3.peg.1533"/>
<feature type="compositionally biased region" description="Polar residues" evidence="4">
    <location>
        <begin position="114"/>
        <end position="132"/>
    </location>
</feature>
<sequence length="138" mass="15834">MVNKVVLIGNVGADPEIRTLESGVKMARIRIATTERYFSSTTGEKKEHTEWHTITLWRSQADFAERYIQKGTQVYVEGKIRSRELTDMTTGYRRTAIEIHADDIKTLSRRAPQGNETYNNQNFNASEQSIPNPENLPF</sequence>
<proteinExistence type="inferred from homology"/>